<dbReference type="EMBL" id="JAGMVJ010000006">
    <property type="protein sequence ID" value="KAH7089660.1"/>
    <property type="molecule type" value="Genomic_DNA"/>
</dbReference>
<accession>A0A8K0W0J0</accession>
<keyword evidence="2" id="KW-1185">Reference proteome</keyword>
<reference evidence="1" key="1">
    <citation type="journal article" date="2021" name="Nat. Commun.">
        <title>Genetic determinants of endophytism in the Arabidopsis root mycobiome.</title>
        <authorList>
            <person name="Mesny F."/>
            <person name="Miyauchi S."/>
            <person name="Thiergart T."/>
            <person name="Pickel B."/>
            <person name="Atanasova L."/>
            <person name="Karlsson M."/>
            <person name="Huettel B."/>
            <person name="Barry K.W."/>
            <person name="Haridas S."/>
            <person name="Chen C."/>
            <person name="Bauer D."/>
            <person name="Andreopoulos W."/>
            <person name="Pangilinan J."/>
            <person name="LaButti K."/>
            <person name="Riley R."/>
            <person name="Lipzen A."/>
            <person name="Clum A."/>
            <person name="Drula E."/>
            <person name="Henrissat B."/>
            <person name="Kohler A."/>
            <person name="Grigoriev I.V."/>
            <person name="Martin F.M."/>
            <person name="Hacquard S."/>
        </authorList>
    </citation>
    <scope>NUCLEOTIDE SEQUENCE</scope>
    <source>
        <strain evidence="1">MPI-SDFR-AT-0120</strain>
    </source>
</reference>
<organism evidence="1 2">
    <name type="scientific">Paraphoma chrysanthemicola</name>
    <dbReference type="NCBI Taxonomy" id="798071"/>
    <lineage>
        <taxon>Eukaryota</taxon>
        <taxon>Fungi</taxon>
        <taxon>Dikarya</taxon>
        <taxon>Ascomycota</taxon>
        <taxon>Pezizomycotina</taxon>
        <taxon>Dothideomycetes</taxon>
        <taxon>Pleosporomycetidae</taxon>
        <taxon>Pleosporales</taxon>
        <taxon>Pleosporineae</taxon>
        <taxon>Phaeosphaeriaceae</taxon>
        <taxon>Paraphoma</taxon>
    </lineage>
</organism>
<dbReference type="OrthoDB" id="4354287at2759"/>
<comment type="caution">
    <text evidence="1">The sequence shown here is derived from an EMBL/GenBank/DDBJ whole genome shotgun (WGS) entry which is preliminary data.</text>
</comment>
<dbReference type="Proteomes" id="UP000813461">
    <property type="component" value="Unassembled WGS sequence"/>
</dbReference>
<sequence>MPIFATFVLGKKENYFFNTPTHWAWHNLPPDVEALFTKTPAIKDVIEFALGSNGTYFVSYRDHDDQVLCKHYNLPNALTSWLYGSQPGVVRDLTTLSITLGPYDSYYAWDKSSASWSNLPPKLEKSILNRVESQDAWKTTWKANGAEAPSFVSLGSDEAYWMRTVSGGGCWDLKCSTPPKNPGATDGMAGLRGTNKFLEESPDFSGIAGLHLFPSHPDAYILLTTAGKAWSNLPEFTWPDYNKIAPALPTFVQTTQPIPPVPQPKQPAVAQTHVQPVLQPQPTLQPHPQPFIQPQPIMYPQTQYQQPYQQPQYPPQMQQLHNCCPPSAHGAPHNCCPQQPIQPRPFGIPVYSYGAPQGAYGYANQPPVQGQQSGYTNGGYGGGVVYR</sequence>
<dbReference type="AlphaFoldDB" id="A0A8K0W0J0"/>
<evidence type="ECO:0000313" key="2">
    <source>
        <dbReference type="Proteomes" id="UP000813461"/>
    </source>
</evidence>
<name>A0A8K0W0J0_9PLEO</name>
<proteinExistence type="predicted"/>
<evidence type="ECO:0000313" key="1">
    <source>
        <dbReference type="EMBL" id="KAH7089660.1"/>
    </source>
</evidence>
<gene>
    <name evidence="1" type="ORF">FB567DRAFT_307261</name>
</gene>
<protein>
    <submittedName>
        <fullName evidence="1">Uncharacterized protein</fullName>
    </submittedName>
</protein>